<dbReference type="Pfam" id="PF19528">
    <property type="entry name" value="DUF6056"/>
    <property type="match status" value="1"/>
</dbReference>
<feature type="transmembrane region" description="Helical" evidence="1">
    <location>
        <begin position="114"/>
        <end position="140"/>
    </location>
</feature>
<feature type="transmembrane region" description="Helical" evidence="1">
    <location>
        <begin position="301"/>
        <end position="324"/>
    </location>
</feature>
<protein>
    <submittedName>
        <fullName evidence="2">Uncharacterized protein</fullName>
    </submittedName>
</protein>
<evidence type="ECO:0000256" key="1">
    <source>
        <dbReference type="SAM" id="Phobius"/>
    </source>
</evidence>
<sequence>MNKRDHLQNNILYEWLAFGGFALLLLLAHALIRPDFGDDVTYAGIWGKQPLFAFLQERYLKWSSRVVIEAVMLPLTAVSPWVWRILDVLMLLLLVWITADLFGTEKKLQAQILFFAMLWTVPFFSLSSAGWITTTVNYLWTLTLGLVALRPLKHWLKEEKCPPVEYIICPLCVLYGANMEQMGAVLLGAYLVIGLYLLAEKRKLSPFYFVQLGLVVLSLLFILWAPGNGERTISETERFFPEFASFSAYEKLWMGFLETAHYYLAAGHEQVSYLFGLLAGGLFLTVLGAGKSLTGKKKKRLLFFISLCPLAFYWGVGHLGNFLLDSGILTRGRNGVGVLAQNRQLPGLSYFSTQLIVFQTLVYLAVMACVALTIALLYGKSRETGFQLLILGAGLLSRVIVGFSPTLYASGDRTAIYCSAAILIVTLRNLQYFLGLKPGTFLKGAGACYLGICILGNLL</sequence>
<feature type="transmembrane region" description="Helical" evidence="1">
    <location>
        <begin position="81"/>
        <end position="102"/>
    </location>
</feature>
<proteinExistence type="predicted"/>
<keyword evidence="1" id="KW-0812">Transmembrane</keyword>
<feature type="transmembrane region" description="Helical" evidence="1">
    <location>
        <begin position="441"/>
        <end position="458"/>
    </location>
</feature>
<organism evidence="2 3">
    <name type="scientific">Candidatus Acetatifactor stercoripullorum</name>
    <dbReference type="NCBI Taxonomy" id="2838414"/>
    <lineage>
        <taxon>Bacteria</taxon>
        <taxon>Bacillati</taxon>
        <taxon>Bacillota</taxon>
        <taxon>Clostridia</taxon>
        <taxon>Lachnospirales</taxon>
        <taxon>Lachnospiraceae</taxon>
        <taxon>Acetatifactor</taxon>
    </lineage>
</organism>
<feature type="transmembrane region" description="Helical" evidence="1">
    <location>
        <begin position="12"/>
        <end position="32"/>
    </location>
</feature>
<reference evidence="2" key="1">
    <citation type="journal article" date="2021" name="PeerJ">
        <title>Extensive microbial diversity within the chicken gut microbiome revealed by metagenomics and culture.</title>
        <authorList>
            <person name="Gilroy R."/>
            <person name="Ravi A."/>
            <person name="Getino M."/>
            <person name="Pursley I."/>
            <person name="Horton D.L."/>
            <person name="Alikhan N.F."/>
            <person name="Baker D."/>
            <person name="Gharbi K."/>
            <person name="Hall N."/>
            <person name="Watson M."/>
            <person name="Adriaenssens E.M."/>
            <person name="Foster-Nyarko E."/>
            <person name="Jarju S."/>
            <person name="Secka A."/>
            <person name="Antonio M."/>
            <person name="Oren A."/>
            <person name="Chaudhuri R.R."/>
            <person name="La Ragione R."/>
            <person name="Hildebrand F."/>
            <person name="Pallen M.J."/>
        </authorList>
    </citation>
    <scope>NUCLEOTIDE SEQUENCE</scope>
    <source>
        <strain evidence="2">CHK195-6426</strain>
    </source>
</reference>
<dbReference type="AlphaFoldDB" id="A0A9D1R4B0"/>
<dbReference type="InterPro" id="IPR045691">
    <property type="entry name" value="DUF6056"/>
</dbReference>
<keyword evidence="1" id="KW-1133">Transmembrane helix</keyword>
<reference evidence="2" key="2">
    <citation type="submission" date="2021-04" db="EMBL/GenBank/DDBJ databases">
        <authorList>
            <person name="Gilroy R."/>
        </authorList>
    </citation>
    <scope>NUCLEOTIDE SEQUENCE</scope>
    <source>
        <strain evidence="2">CHK195-6426</strain>
    </source>
</reference>
<evidence type="ECO:0000313" key="3">
    <source>
        <dbReference type="Proteomes" id="UP000824265"/>
    </source>
</evidence>
<feature type="transmembrane region" description="Helical" evidence="1">
    <location>
        <begin position="386"/>
        <end position="408"/>
    </location>
</feature>
<name>A0A9D1R4B0_9FIRM</name>
<feature type="transmembrane region" description="Helical" evidence="1">
    <location>
        <begin position="356"/>
        <end position="379"/>
    </location>
</feature>
<gene>
    <name evidence="2" type="ORF">H9742_03910</name>
</gene>
<evidence type="ECO:0000313" key="2">
    <source>
        <dbReference type="EMBL" id="HIW80664.1"/>
    </source>
</evidence>
<accession>A0A9D1R4B0</accession>
<feature type="transmembrane region" description="Helical" evidence="1">
    <location>
        <begin position="206"/>
        <end position="225"/>
    </location>
</feature>
<feature type="transmembrane region" description="Helical" evidence="1">
    <location>
        <begin position="271"/>
        <end position="289"/>
    </location>
</feature>
<feature type="transmembrane region" description="Helical" evidence="1">
    <location>
        <begin position="181"/>
        <end position="199"/>
    </location>
</feature>
<dbReference type="EMBL" id="DXGH01000023">
    <property type="protein sequence ID" value="HIW80664.1"/>
    <property type="molecule type" value="Genomic_DNA"/>
</dbReference>
<keyword evidence="1" id="KW-0472">Membrane</keyword>
<dbReference type="Proteomes" id="UP000824265">
    <property type="component" value="Unassembled WGS sequence"/>
</dbReference>
<comment type="caution">
    <text evidence="2">The sequence shown here is derived from an EMBL/GenBank/DDBJ whole genome shotgun (WGS) entry which is preliminary data.</text>
</comment>